<sequence>MILTLPPTVVGVKCGPLVGVPFLLVSNLPAGAGGCQPPGFSPVPATCAYRLAAAVTPVCPRRRVGVKSAGHRRFWVGDKGSLRPTTDPPQCRAQAAHYCPGRWVAGNLGRRADTARGGRCGPVVRAVAGVLSVLVTLRSSQCPASSTG</sequence>
<dbReference type="EMBL" id="JN699019">
    <property type="protein sequence ID" value="AER50326.1"/>
    <property type="molecule type" value="Genomic_DNA"/>
</dbReference>
<dbReference type="Proteomes" id="UP000005658">
    <property type="component" value="Segment"/>
</dbReference>
<protein>
    <submittedName>
        <fullName evidence="1">Uncharacterized protein</fullName>
    </submittedName>
</protein>
<evidence type="ECO:0000313" key="1">
    <source>
        <dbReference type="EMBL" id="AER50326.1"/>
    </source>
</evidence>
<evidence type="ECO:0000313" key="2">
    <source>
        <dbReference type="Proteomes" id="UP000005658"/>
    </source>
</evidence>
<dbReference type="RefSeq" id="YP_009638266.1">
    <property type="nucleotide sequence ID" value="NC_042334.1"/>
</dbReference>
<proteinExistence type="predicted"/>
<keyword evidence="2" id="KW-1185">Reference proteome</keyword>
<gene>
    <name evidence="1" type="primary">95</name>
    <name evidence="1" type="ORF">JEFFABUNNY_95</name>
</gene>
<organism evidence="1 2">
    <name type="scientific">Mycobacterium phage Jeffabunny</name>
    <dbReference type="NCBI Taxonomy" id="2923004"/>
    <lineage>
        <taxon>Viruses</taxon>
        <taxon>Duplodnaviria</taxon>
        <taxon>Heunggongvirae</taxon>
        <taxon>Uroviricota</taxon>
        <taxon>Caudoviricetes</taxon>
        <taxon>Gladiatorvirus</taxon>
        <taxon>Gladiatorvirus jeffabunny</taxon>
    </lineage>
</organism>
<name>G8IC82_9CAUD</name>
<dbReference type="GeneID" id="40235036"/>
<accession>G8IC82</accession>
<reference evidence="1 2" key="1">
    <citation type="journal article" date="2012" name="J. Virol.">
        <title>Complete Genome Sequences of 138 Mycobacteriophages.</title>
        <authorList>
            <consortium name="the Science Education Alliance Phage Hunters Advancing Genomics and Evolutionary Science Program"/>
            <consortium name="the KwaZulu-Natal Research Institute for Tuberculosis and HIV Mycobacterial Genetics Course Students"/>
            <consortium name="the Phage Hunters Integrating Research and Education Program"/>
            <person name="Hatfull G.F."/>
        </authorList>
    </citation>
    <scope>NUCLEOTIDE SEQUENCE [LARGE SCALE GENOMIC DNA]</scope>
</reference>